<accession>I1YHD1</accession>
<dbReference type="AlphaFoldDB" id="I1YHD1"/>
<dbReference type="EMBL" id="CP003380">
    <property type="protein sequence ID" value="AFJ02324.1"/>
    <property type="molecule type" value="Genomic_DNA"/>
</dbReference>
<comment type="similarity">
    <text evidence="1 2">Belongs to the UPF0250 family.</text>
</comment>
<sequence>MTTPEQPDTLLEFPCQYPVKVMGESHADFSDLVVKIIRRHADDVSDNAVRTRQSSGGKYSSVTVTITATSKAQLDAIYQDLTAEPRVKYAL</sequence>
<name>I1YHD1_METFJ</name>
<dbReference type="HOGENOM" id="CLU_161438_1_2_6"/>
<evidence type="ECO:0000313" key="3">
    <source>
        <dbReference type="EMBL" id="AFJ02324.1"/>
    </source>
</evidence>
<dbReference type="SUPFAM" id="SSF117991">
    <property type="entry name" value="YbeD/HP0495-like"/>
    <property type="match status" value="1"/>
</dbReference>
<dbReference type="Gene3D" id="3.30.70.260">
    <property type="match status" value="1"/>
</dbReference>
<dbReference type="PANTHER" id="PTHR38036:SF1">
    <property type="entry name" value="UPF0250 PROTEIN YBED"/>
    <property type="match status" value="1"/>
</dbReference>
<reference evidence="3 4" key="1">
    <citation type="journal article" date="2012" name="J. Bacteriol.">
        <title>Complete genome sequences of Methylophaga sp. strain JAM1 and Methylophaga sp. strain JAM7.</title>
        <authorList>
            <person name="Villeneuve C."/>
            <person name="Martineau C."/>
            <person name="Mauffrey F."/>
            <person name="Villemur R."/>
        </authorList>
    </citation>
    <scope>NUCLEOTIDE SEQUENCE [LARGE SCALE GENOMIC DNA]</scope>
    <source>
        <strain evidence="3 4">JAM7</strain>
    </source>
</reference>
<organism evidence="3 4">
    <name type="scientific">Methylophaga frappieri (strain ATCC BAA-2434 / DSM 25690 / JAM7)</name>
    <dbReference type="NCBI Taxonomy" id="754477"/>
    <lineage>
        <taxon>Bacteria</taxon>
        <taxon>Pseudomonadati</taxon>
        <taxon>Pseudomonadota</taxon>
        <taxon>Gammaproteobacteria</taxon>
        <taxon>Thiotrichales</taxon>
        <taxon>Piscirickettsiaceae</taxon>
        <taxon>Methylophaga</taxon>
    </lineage>
</organism>
<dbReference type="KEGG" id="mec:Q7C_1169"/>
<gene>
    <name evidence="3" type="ordered locus">Q7C_1169</name>
</gene>
<dbReference type="eggNOG" id="COG2921">
    <property type="taxonomic scope" value="Bacteria"/>
</dbReference>
<dbReference type="InterPro" id="IPR027471">
    <property type="entry name" value="YbeD-like_sf"/>
</dbReference>
<dbReference type="HAMAP" id="MF_00659">
    <property type="entry name" value="UPF0250"/>
    <property type="match status" value="1"/>
</dbReference>
<dbReference type="Proteomes" id="UP000009145">
    <property type="component" value="Chromosome"/>
</dbReference>
<dbReference type="Pfam" id="PF04359">
    <property type="entry name" value="DUF493"/>
    <property type="match status" value="1"/>
</dbReference>
<dbReference type="PATRIC" id="fig|754477.3.peg.1149"/>
<dbReference type="InterPro" id="IPR007454">
    <property type="entry name" value="UPF0250_YbeD-like"/>
</dbReference>
<proteinExistence type="inferred from homology"/>
<evidence type="ECO:0000256" key="2">
    <source>
        <dbReference type="HAMAP-Rule" id="MF_00659"/>
    </source>
</evidence>
<keyword evidence="4" id="KW-1185">Reference proteome</keyword>
<evidence type="ECO:0000313" key="4">
    <source>
        <dbReference type="Proteomes" id="UP000009145"/>
    </source>
</evidence>
<protein>
    <recommendedName>
        <fullName evidence="2">UPF0250 protein Q7C_1169</fullName>
    </recommendedName>
</protein>
<evidence type="ECO:0000256" key="1">
    <source>
        <dbReference type="ARBA" id="ARBA00008460"/>
    </source>
</evidence>
<dbReference type="GO" id="GO:0005829">
    <property type="term" value="C:cytosol"/>
    <property type="evidence" value="ECO:0007669"/>
    <property type="project" value="TreeGrafter"/>
</dbReference>
<dbReference type="STRING" id="754477.Q7C_1169"/>
<dbReference type="RefSeq" id="WP_014703744.1">
    <property type="nucleotide sequence ID" value="NC_017856.1"/>
</dbReference>
<dbReference type="PANTHER" id="PTHR38036">
    <property type="entry name" value="UPF0250 PROTEIN YBED"/>
    <property type="match status" value="1"/>
</dbReference>
<dbReference type="OrthoDB" id="9793424at2"/>